<dbReference type="PANTHER" id="PTHR21666">
    <property type="entry name" value="PEPTIDASE-RELATED"/>
    <property type="match status" value="1"/>
</dbReference>
<feature type="chain" id="PRO_5039612577" evidence="4">
    <location>
        <begin position="22"/>
        <end position="407"/>
    </location>
</feature>
<dbReference type="OrthoDB" id="9805799at2"/>
<dbReference type="GO" id="GO:0004222">
    <property type="term" value="F:metalloendopeptidase activity"/>
    <property type="evidence" value="ECO:0007669"/>
    <property type="project" value="TreeGrafter"/>
</dbReference>
<evidence type="ECO:0000313" key="8">
    <source>
        <dbReference type="Proteomes" id="UP000266482"/>
    </source>
</evidence>
<dbReference type="Pfam" id="PF24568">
    <property type="entry name" value="CC_PcsB"/>
    <property type="match status" value="1"/>
</dbReference>
<evidence type="ECO:0000259" key="5">
    <source>
        <dbReference type="Pfam" id="PF01551"/>
    </source>
</evidence>
<dbReference type="InterPro" id="IPR011055">
    <property type="entry name" value="Dup_hybrid_motif"/>
</dbReference>
<name>A0A3A1UKE8_9BACL</name>
<feature type="signal peptide" evidence="4">
    <location>
        <begin position="1"/>
        <end position="21"/>
    </location>
</feature>
<feature type="coiled-coil region" evidence="2">
    <location>
        <begin position="169"/>
        <end position="266"/>
    </location>
</feature>
<evidence type="ECO:0000256" key="3">
    <source>
        <dbReference type="SAM" id="MobiDB-lite"/>
    </source>
</evidence>
<dbReference type="InterPro" id="IPR057309">
    <property type="entry name" value="PcsB_CC"/>
</dbReference>
<comment type="caution">
    <text evidence="7">The sequence shown here is derived from an EMBL/GenBank/DDBJ whole genome shotgun (WGS) entry which is preliminary data.</text>
</comment>
<accession>A0A3A1UKE8</accession>
<evidence type="ECO:0000313" key="7">
    <source>
        <dbReference type="EMBL" id="RIX47351.1"/>
    </source>
</evidence>
<dbReference type="SUPFAM" id="SSF51261">
    <property type="entry name" value="Duplicated hybrid motif"/>
    <property type="match status" value="1"/>
</dbReference>
<sequence>MKRISALLIAAALFAVFTVQPAGGGEVKAASLAQIEKDIAAANKQIREAERRAAEAEREARNAEQKKQTISAKKEDLEAEIKSLMKEIDKIAIAKNKKQAEKDAKQEELVQSGVELEEAEKRVVEREELLEMRMRTMYTNGFVSYMDVLLSATSFSDFLDRFDALQTILNSDRDMVEQLKKEKEAVEKKKAEIETQYAELEAIYQELELQQAELVKKEADKEVLIASYNENLDQLSETLEELELISEEQEQLLVALASKVSKLNAEKNRIKNPYTGGKLGMPLKGTVRVTSNFGTRVHPITGAKHTHTGIDFGAPQGTSIYAAEAGVVIVSQWWSGYGNCVIIDHGNGLWTLYGHIRNGGLLVDVGDNVEKGDKIAEVGSTGNSTGPHLHFEVRKNEVPVNPGGYLK</sequence>
<dbReference type="EMBL" id="QXQA01000023">
    <property type="protein sequence ID" value="RIX47351.1"/>
    <property type="molecule type" value="Genomic_DNA"/>
</dbReference>
<evidence type="ECO:0000259" key="6">
    <source>
        <dbReference type="Pfam" id="PF24568"/>
    </source>
</evidence>
<proteinExistence type="predicted"/>
<feature type="domain" description="Peptidoglycan hydrolase PcsB coiled-coil" evidence="6">
    <location>
        <begin position="117"/>
        <end position="189"/>
    </location>
</feature>
<evidence type="ECO:0000256" key="2">
    <source>
        <dbReference type="SAM" id="Coils"/>
    </source>
</evidence>
<dbReference type="Gene3D" id="6.10.250.3150">
    <property type="match status" value="1"/>
</dbReference>
<dbReference type="CDD" id="cd12797">
    <property type="entry name" value="M23_peptidase"/>
    <property type="match status" value="1"/>
</dbReference>
<dbReference type="InterPro" id="IPR016047">
    <property type="entry name" value="M23ase_b-sheet_dom"/>
</dbReference>
<keyword evidence="1 4" id="KW-0732">Signal</keyword>
<feature type="domain" description="M23ase beta-sheet core" evidence="5">
    <location>
        <begin position="306"/>
        <end position="402"/>
    </location>
</feature>
<reference evidence="7 8" key="1">
    <citation type="submission" date="2018-09" db="EMBL/GenBank/DDBJ databases">
        <title>Paenibacillus aracenensis nov. sp. isolated from a cave in southern Spain.</title>
        <authorList>
            <person name="Jurado V."/>
            <person name="Gutierrez-Patricio S."/>
            <person name="Gonzalez-Pimentel J.L."/>
            <person name="Miller A.Z."/>
            <person name="Laiz L."/>
            <person name="Saiz-Jimenez C."/>
        </authorList>
    </citation>
    <scope>NUCLEOTIDE SEQUENCE [LARGE SCALE GENOMIC DNA]</scope>
    <source>
        <strain evidence="7 8">DSM 22867</strain>
    </source>
</reference>
<evidence type="ECO:0000256" key="4">
    <source>
        <dbReference type="SAM" id="SignalP"/>
    </source>
</evidence>
<dbReference type="Pfam" id="PF01551">
    <property type="entry name" value="Peptidase_M23"/>
    <property type="match status" value="1"/>
</dbReference>
<dbReference type="Gene3D" id="2.70.70.10">
    <property type="entry name" value="Glucose Permease (Domain IIA)"/>
    <property type="match status" value="1"/>
</dbReference>
<dbReference type="AlphaFoldDB" id="A0A3A1UKE8"/>
<dbReference type="PANTHER" id="PTHR21666:SF289">
    <property type="entry name" value="L-ALA--D-GLU ENDOPEPTIDASE"/>
    <property type="match status" value="1"/>
</dbReference>
<organism evidence="7 8">
    <name type="scientific">Paenibacillus nanensis</name>
    <dbReference type="NCBI Taxonomy" id="393251"/>
    <lineage>
        <taxon>Bacteria</taxon>
        <taxon>Bacillati</taxon>
        <taxon>Bacillota</taxon>
        <taxon>Bacilli</taxon>
        <taxon>Bacillales</taxon>
        <taxon>Paenibacillaceae</taxon>
        <taxon>Paenibacillus</taxon>
    </lineage>
</organism>
<protein>
    <submittedName>
        <fullName evidence="7">Uncharacterized protein</fullName>
    </submittedName>
</protein>
<dbReference type="InterPro" id="IPR050570">
    <property type="entry name" value="Cell_wall_metabolism_enzyme"/>
</dbReference>
<feature type="region of interest" description="Disordered" evidence="3">
    <location>
        <begin position="50"/>
        <end position="72"/>
    </location>
</feature>
<evidence type="ECO:0000256" key="1">
    <source>
        <dbReference type="ARBA" id="ARBA00022729"/>
    </source>
</evidence>
<dbReference type="FunFam" id="2.70.70.10:FF:000006">
    <property type="entry name" value="M23 family peptidase"/>
    <property type="match status" value="1"/>
</dbReference>
<dbReference type="Proteomes" id="UP000266482">
    <property type="component" value="Unassembled WGS sequence"/>
</dbReference>
<keyword evidence="8" id="KW-1185">Reference proteome</keyword>
<keyword evidence="2" id="KW-0175">Coiled coil</keyword>
<gene>
    <name evidence="7" type="ORF">D3P08_25270</name>
</gene>